<dbReference type="SMART" id="SM00267">
    <property type="entry name" value="GGDEF"/>
    <property type="match status" value="1"/>
</dbReference>
<reference evidence="3 4" key="1">
    <citation type="submission" date="2019-03" db="EMBL/GenBank/DDBJ databases">
        <title>Nitrincola sp. nov. isolated from an Indian soda lake.</title>
        <authorList>
            <person name="Joshi A."/>
            <person name="Thite S.V."/>
            <person name="Joseph N."/>
            <person name="Dhotre D."/>
            <person name="Moorthy M."/>
            <person name="Shouche Y.S."/>
        </authorList>
    </citation>
    <scope>NUCLEOTIDE SEQUENCE [LARGE SCALE GENOMIC DNA]</scope>
    <source>
        <strain evidence="3 4">MEB193</strain>
    </source>
</reference>
<feature type="domain" description="GGDEF" evidence="2">
    <location>
        <begin position="318"/>
        <end position="450"/>
    </location>
</feature>
<dbReference type="PANTHER" id="PTHR46663">
    <property type="entry name" value="DIGUANYLATE CYCLASE DGCT-RELATED"/>
    <property type="match status" value="1"/>
</dbReference>
<evidence type="ECO:0000256" key="1">
    <source>
        <dbReference type="ARBA" id="ARBA00001946"/>
    </source>
</evidence>
<dbReference type="Gene3D" id="3.30.70.270">
    <property type="match status" value="1"/>
</dbReference>
<dbReference type="SMART" id="SM00091">
    <property type="entry name" value="PAS"/>
    <property type="match status" value="1"/>
</dbReference>
<dbReference type="NCBIfam" id="TIGR00254">
    <property type="entry name" value="GGDEF"/>
    <property type="match status" value="1"/>
</dbReference>
<dbReference type="FunFam" id="3.30.70.270:FF:000001">
    <property type="entry name" value="Diguanylate cyclase domain protein"/>
    <property type="match status" value="1"/>
</dbReference>
<dbReference type="Proteomes" id="UP000325302">
    <property type="component" value="Unassembled WGS sequence"/>
</dbReference>
<dbReference type="SUPFAM" id="SSF55785">
    <property type="entry name" value="PYP-like sensor domain (PAS domain)"/>
    <property type="match status" value="1"/>
</dbReference>
<dbReference type="InterPro" id="IPR035965">
    <property type="entry name" value="PAS-like_dom_sf"/>
</dbReference>
<organism evidence="3 4">
    <name type="scientific">Nitrincola tapanii</name>
    <dbReference type="NCBI Taxonomy" id="1708751"/>
    <lineage>
        <taxon>Bacteria</taxon>
        <taxon>Pseudomonadati</taxon>
        <taxon>Pseudomonadota</taxon>
        <taxon>Gammaproteobacteria</taxon>
        <taxon>Oceanospirillales</taxon>
        <taxon>Oceanospirillaceae</taxon>
        <taxon>Nitrincola</taxon>
    </lineage>
</organism>
<dbReference type="Gene3D" id="3.30.450.20">
    <property type="entry name" value="PAS domain"/>
    <property type="match status" value="1"/>
</dbReference>
<dbReference type="InterPro" id="IPR052163">
    <property type="entry name" value="DGC-Regulatory_Protein"/>
</dbReference>
<dbReference type="Pfam" id="PF00990">
    <property type="entry name" value="GGDEF"/>
    <property type="match status" value="1"/>
</dbReference>
<accession>A0A5A9W249</accession>
<dbReference type="InterPro" id="IPR029787">
    <property type="entry name" value="Nucleotide_cyclase"/>
</dbReference>
<dbReference type="EMBL" id="SMRS01000007">
    <property type="protein sequence ID" value="KAA0874165.1"/>
    <property type="molecule type" value="Genomic_DNA"/>
</dbReference>
<dbReference type="AlphaFoldDB" id="A0A5A9W249"/>
<dbReference type="OrthoDB" id="73375at2"/>
<evidence type="ECO:0000313" key="4">
    <source>
        <dbReference type="Proteomes" id="UP000325302"/>
    </source>
</evidence>
<dbReference type="PANTHER" id="PTHR46663:SF3">
    <property type="entry name" value="SLL0267 PROTEIN"/>
    <property type="match status" value="1"/>
</dbReference>
<dbReference type="PROSITE" id="PS50887">
    <property type="entry name" value="GGDEF"/>
    <property type="match status" value="1"/>
</dbReference>
<dbReference type="CDD" id="cd01949">
    <property type="entry name" value="GGDEF"/>
    <property type="match status" value="1"/>
</dbReference>
<evidence type="ECO:0000313" key="3">
    <source>
        <dbReference type="EMBL" id="KAA0874165.1"/>
    </source>
</evidence>
<sequence length="464" mass="53131">MHSHLETELLYEIALEIGSHPNLEQMLHNTLAKMIRLLNCSGGMIMQARYPLNDEAAPAAQLPLVWLDPISLPRHFSQRCIREGHLDLKRLPNNLEQMAFLKEWLPLQLNLHDDTFYLYHLPNFGLLYLRKSNGVFSDRIQHSLTQLCEKLALAARASLANRDLRLAAEVFNQTGEAILITDANKIIQRSNHACYEMTGYSCGELSGQPLEQFFSHLFSEHKDIWSHVEQKSVWQGELIHHRKNGEVFPIWATLNRSPKQGDQIHRYILIFSDISDLKKTQKKIEYLATHDSLTGLINRNLFNDRLLLALANAKRDEQALALMFIDLDKFKEVNDQLGHDAGDALLIEVAQRLLRCVREVDSVSRMGGDEFNILLYPCDLPAAIQIAQRIRLQLEQPFQLQQREIRISGSIGLAFYPEHAEDAKTLMKVADMAMYQAKRQGRNQICHASSLFASPPSSDDEWTH</sequence>
<dbReference type="GO" id="GO:0003824">
    <property type="term" value="F:catalytic activity"/>
    <property type="evidence" value="ECO:0007669"/>
    <property type="project" value="UniProtKB-ARBA"/>
</dbReference>
<evidence type="ECO:0000259" key="2">
    <source>
        <dbReference type="PROSITE" id="PS50887"/>
    </source>
</evidence>
<dbReference type="NCBIfam" id="TIGR00229">
    <property type="entry name" value="sensory_box"/>
    <property type="match status" value="1"/>
</dbReference>
<name>A0A5A9W249_9GAMM</name>
<dbReference type="Pfam" id="PF13426">
    <property type="entry name" value="PAS_9"/>
    <property type="match status" value="1"/>
</dbReference>
<dbReference type="CDD" id="cd00130">
    <property type="entry name" value="PAS"/>
    <property type="match status" value="1"/>
</dbReference>
<keyword evidence="4" id="KW-1185">Reference proteome</keyword>
<proteinExistence type="predicted"/>
<comment type="caution">
    <text evidence="3">The sequence shown here is derived from an EMBL/GenBank/DDBJ whole genome shotgun (WGS) entry which is preliminary data.</text>
</comment>
<protein>
    <submittedName>
        <fullName evidence="3">Diguanylate cyclase</fullName>
    </submittedName>
</protein>
<dbReference type="InterPro" id="IPR000160">
    <property type="entry name" value="GGDEF_dom"/>
</dbReference>
<gene>
    <name evidence="3" type="ORF">E1H14_10345</name>
</gene>
<dbReference type="InterPro" id="IPR000014">
    <property type="entry name" value="PAS"/>
</dbReference>
<dbReference type="InterPro" id="IPR043128">
    <property type="entry name" value="Rev_trsase/Diguanyl_cyclase"/>
</dbReference>
<dbReference type="SUPFAM" id="SSF55073">
    <property type="entry name" value="Nucleotide cyclase"/>
    <property type="match status" value="1"/>
</dbReference>
<dbReference type="RefSeq" id="WP_149391397.1">
    <property type="nucleotide sequence ID" value="NZ_SMRS01000007.1"/>
</dbReference>
<comment type="cofactor">
    <cofactor evidence="1">
        <name>Mg(2+)</name>
        <dbReference type="ChEBI" id="CHEBI:18420"/>
    </cofactor>
</comment>